<keyword evidence="4" id="KW-1185">Reference proteome</keyword>
<feature type="domain" description="PPM-type phosphatase" evidence="2">
    <location>
        <begin position="151"/>
        <end position="341"/>
    </location>
</feature>
<evidence type="ECO:0000256" key="1">
    <source>
        <dbReference type="SAM" id="MobiDB-lite"/>
    </source>
</evidence>
<dbReference type="EMBL" id="JAENHO010000008">
    <property type="protein sequence ID" value="MBL7258019.1"/>
    <property type="molecule type" value="Genomic_DNA"/>
</dbReference>
<reference evidence="3 4" key="1">
    <citation type="submission" date="2021-01" db="EMBL/GenBank/DDBJ databases">
        <title>Actinoplanes sp. nov. LDG1-01 isolated from lichen.</title>
        <authorList>
            <person name="Saeng-In P."/>
            <person name="Phongsopitanun W."/>
            <person name="Kanchanasin P."/>
            <person name="Yuki M."/>
            <person name="Kudo T."/>
            <person name="Ohkuma M."/>
            <person name="Tanasupawat S."/>
        </authorList>
    </citation>
    <scope>NUCLEOTIDE SEQUENCE [LARGE SCALE GENOMIC DNA]</scope>
    <source>
        <strain evidence="3 4">LDG1-01</strain>
    </source>
</reference>
<name>A0ABS1VU55_9ACTN</name>
<evidence type="ECO:0000259" key="2">
    <source>
        <dbReference type="Pfam" id="PF13672"/>
    </source>
</evidence>
<gene>
    <name evidence="3" type="ORF">JKJ07_27305</name>
</gene>
<dbReference type="InterPro" id="IPR001932">
    <property type="entry name" value="PPM-type_phosphatase-like_dom"/>
</dbReference>
<protein>
    <submittedName>
        <fullName evidence="3">Protein phosphatase 2C domain-containing protein</fullName>
    </submittedName>
</protein>
<sequence length="377" mass="39214">MLERFRRSFPARRDDPRETPDDPRVTADGPPEAAAPVTVDEPPPAVDPWANPPAGHDPAPRPPAAPEPASGEPATPERADSDPAQAVDPAPAAEPALPTGPRDLPGTAPTIGRAAPPQLGQVNPAIALRPPAVALDGTSAGGFRVAAASLIGAGHLVSGQPRQDSYNFMVGESGRLYVAVADGLGSKPASQLGANLFTESVLIAAAQAEKADPQAEPDPAELLAQASTRTARVVEEAYRLDPRTVGFVGAVAVLDERGCRMARVGDVSAFTMTADGFDEAFTADEGPLNVVSASMPGEKPEQVELVEVAPAGVVAFGTDGFANDLRTSGALREWLAGQWRVPHLPFAIGDTLRYRRQGSHDDRTAVVVWRTGGDDAP</sequence>
<feature type="compositionally biased region" description="Basic and acidic residues" evidence="1">
    <location>
        <begin position="1"/>
        <end position="25"/>
    </location>
</feature>
<dbReference type="Proteomes" id="UP000598996">
    <property type="component" value="Unassembled WGS sequence"/>
</dbReference>
<dbReference type="SUPFAM" id="SSF81606">
    <property type="entry name" value="PP2C-like"/>
    <property type="match status" value="1"/>
</dbReference>
<feature type="compositionally biased region" description="Low complexity" evidence="1">
    <location>
        <begin position="82"/>
        <end position="101"/>
    </location>
</feature>
<comment type="caution">
    <text evidence="3">The sequence shown here is derived from an EMBL/GenBank/DDBJ whole genome shotgun (WGS) entry which is preliminary data.</text>
</comment>
<dbReference type="Pfam" id="PF13672">
    <property type="entry name" value="PP2C_2"/>
    <property type="match status" value="1"/>
</dbReference>
<feature type="region of interest" description="Disordered" evidence="1">
    <location>
        <begin position="1"/>
        <end position="118"/>
    </location>
</feature>
<proteinExistence type="predicted"/>
<dbReference type="RefSeq" id="WP_202994665.1">
    <property type="nucleotide sequence ID" value="NZ_JAENHO010000008.1"/>
</dbReference>
<feature type="compositionally biased region" description="Low complexity" evidence="1">
    <location>
        <begin position="47"/>
        <end position="57"/>
    </location>
</feature>
<organism evidence="3 4">
    <name type="scientific">Paractinoplanes lichenicola</name>
    <dbReference type="NCBI Taxonomy" id="2802976"/>
    <lineage>
        <taxon>Bacteria</taxon>
        <taxon>Bacillati</taxon>
        <taxon>Actinomycetota</taxon>
        <taxon>Actinomycetes</taxon>
        <taxon>Micromonosporales</taxon>
        <taxon>Micromonosporaceae</taxon>
        <taxon>Paractinoplanes</taxon>
    </lineage>
</organism>
<evidence type="ECO:0000313" key="4">
    <source>
        <dbReference type="Proteomes" id="UP000598996"/>
    </source>
</evidence>
<accession>A0ABS1VU55</accession>
<dbReference type="InterPro" id="IPR036457">
    <property type="entry name" value="PPM-type-like_dom_sf"/>
</dbReference>
<dbReference type="Gene3D" id="3.60.40.10">
    <property type="entry name" value="PPM-type phosphatase domain"/>
    <property type="match status" value="1"/>
</dbReference>
<evidence type="ECO:0000313" key="3">
    <source>
        <dbReference type="EMBL" id="MBL7258019.1"/>
    </source>
</evidence>